<comment type="function">
    <text evidence="2">Involved in regulation of actin and microtubule organization. Part of a WAVE complex that activates the Arp2/3 complex.</text>
</comment>
<name>A0AA41RUI6_PAPNU</name>
<evidence type="ECO:0000313" key="4">
    <source>
        <dbReference type="EMBL" id="MCL7026799.1"/>
    </source>
</evidence>
<dbReference type="InterPro" id="IPR028457">
    <property type="entry name" value="ABI"/>
</dbReference>
<dbReference type="EMBL" id="JAJJMA010061287">
    <property type="protein sequence ID" value="MCL7026799.1"/>
    <property type="molecule type" value="Genomic_DNA"/>
</dbReference>
<dbReference type="Gene3D" id="6.10.140.1620">
    <property type="match status" value="1"/>
</dbReference>
<reference evidence="4" key="1">
    <citation type="submission" date="2022-03" db="EMBL/GenBank/DDBJ databases">
        <title>A functionally conserved STORR gene fusion in Papaver species that diverged 16.8 million years ago.</title>
        <authorList>
            <person name="Catania T."/>
        </authorList>
    </citation>
    <scope>NUCLEOTIDE SEQUENCE</scope>
    <source>
        <strain evidence="4">S-191538</strain>
    </source>
</reference>
<sequence length="422" mass="47450">METMSTSSYGFNGTPSSSHYDEISMQQSLIFSDSLKVSKKNNRSLKYVKCLLKCLNGGFNLCDFGILQELKNLRSQLYSAAEYFELSYNNDDQKQIVVDTLRDYAVRAIVNTVDHLGSVTSKVTDMLDERVNVVQGAELRVTCIEQRLKTCQNYIDREGLSQQSLSIPTPKHHKRYILPVGETMRACGPTISAHQWCSLDDEDQWHQFKNAVRSTIINTTTSSVRKERSRSPSPQHTTRHESPRHSRPESPHRSSRSGTPQRSSRSGTPQRSSRSGTPQRSSRSGTPQRSSRSGTPQRSARPGIGVFCFTEESISEKRTISPGRARLPLARSGSLQSRSTTPISSRSTTPVPNRSTTPSDPITKHRGSFDSWKSASMRVSSERNIPKEVERIPSKSKRLLKALLSRRKSAKDEALYTFLDEY</sequence>
<feature type="region of interest" description="Disordered" evidence="3">
    <location>
        <begin position="219"/>
        <end position="306"/>
    </location>
</feature>
<evidence type="ECO:0000256" key="2">
    <source>
        <dbReference type="ARBA" id="ARBA00025223"/>
    </source>
</evidence>
<dbReference type="PANTHER" id="PTHR10460:SF10">
    <property type="entry name" value="PROTEIN ABIL3"/>
    <property type="match status" value="1"/>
</dbReference>
<dbReference type="AlphaFoldDB" id="A0AA41RUI6"/>
<comment type="similarity">
    <text evidence="1">Belongs to the ABI family.</text>
</comment>
<feature type="compositionally biased region" description="Basic and acidic residues" evidence="3">
    <location>
        <begin position="380"/>
        <end position="390"/>
    </location>
</feature>
<feature type="compositionally biased region" description="Polar residues" evidence="3">
    <location>
        <begin position="258"/>
        <end position="298"/>
    </location>
</feature>
<feature type="compositionally biased region" description="Low complexity" evidence="3">
    <location>
        <begin position="337"/>
        <end position="350"/>
    </location>
</feature>
<comment type="caution">
    <text evidence="4">The sequence shown here is derived from an EMBL/GenBank/DDBJ whole genome shotgun (WGS) entry which is preliminary data.</text>
</comment>
<evidence type="ECO:0000256" key="3">
    <source>
        <dbReference type="SAM" id="MobiDB-lite"/>
    </source>
</evidence>
<gene>
    <name evidence="4" type="ORF">MKW94_029926</name>
</gene>
<organism evidence="4 5">
    <name type="scientific">Papaver nudicaule</name>
    <name type="common">Iceland poppy</name>
    <dbReference type="NCBI Taxonomy" id="74823"/>
    <lineage>
        <taxon>Eukaryota</taxon>
        <taxon>Viridiplantae</taxon>
        <taxon>Streptophyta</taxon>
        <taxon>Embryophyta</taxon>
        <taxon>Tracheophyta</taxon>
        <taxon>Spermatophyta</taxon>
        <taxon>Magnoliopsida</taxon>
        <taxon>Ranunculales</taxon>
        <taxon>Papaveraceae</taxon>
        <taxon>Papaveroideae</taxon>
        <taxon>Papaver</taxon>
    </lineage>
</organism>
<accession>A0AA41RUI6</accession>
<feature type="region of interest" description="Disordered" evidence="3">
    <location>
        <begin position="319"/>
        <end position="390"/>
    </location>
</feature>
<keyword evidence="5" id="KW-1185">Reference proteome</keyword>
<evidence type="ECO:0000313" key="5">
    <source>
        <dbReference type="Proteomes" id="UP001177140"/>
    </source>
</evidence>
<dbReference type="PANTHER" id="PTHR10460">
    <property type="entry name" value="ABL INTERACTOR FAMILY MEMBER"/>
    <property type="match status" value="1"/>
</dbReference>
<feature type="compositionally biased region" description="Basic and acidic residues" evidence="3">
    <location>
        <begin position="238"/>
        <end position="252"/>
    </location>
</feature>
<proteinExistence type="inferred from homology"/>
<protein>
    <submittedName>
        <fullName evidence="4">Uncharacterized protein</fullName>
    </submittedName>
</protein>
<dbReference type="Proteomes" id="UP001177140">
    <property type="component" value="Unassembled WGS sequence"/>
</dbReference>
<feature type="compositionally biased region" description="Polar residues" evidence="3">
    <location>
        <begin position="351"/>
        <end position="360"/>
    </location>
</feature>
<evidence type="ECO:0000256" key="1">
    <source>
        <dbReference type="ARBA" id="ARBA00010020"/>
    </source>
</evidence>